<dbReference type="EMBL" id="LBPI01000001">
    <property type="protein sequence ID" value="KKP55476.1"/>
    <property type="molecule type" value="Genomic_DNA"/>
</dbReference>
<protein>
    <submittedName>
        <fullName evidence="1">Uncharacterized protein</fullName>
    </submittedName>
</protein>
<gene>
    <name evidence="1" type="ORF">UR47_C0001G0037</name>
</gene>
<sequence length="67" mass="7888">MIKSQSEIQQLKTAINVNFKIVNKKLSKYEKEIALILKKINTEKIYMTYDQLSKDIDVKVTSYMDDD</sequence>
<name>A0A0G0AVT5_9BACT</name>
<proteinExistence type="predicted"/>
<evidence type="ECO:0000313" key="1">
    <source>
        <dbReference type="EMBL" id="KKP55476.1"/>
    </source>
</evidence>
<organism evidence="1 2">
    <name type="scientific">candidate division WS6 bacterium GW2011_GWB1_33_6</name>
    <dbReference type="NCBI Taxonomy" id="1619088"/>
    <lineage>
        <taxon>Bacteria</taxon>
        <taxon>Candidatus Dojkabacteria</taxon>
    </lineage>
</organism>
<reference evidence="1 2" key="1">
    <citation type="journal article" date="2015" name="Nature">
        <title>rRNA introns, odd ribosomes, and small enigmatic genomes across a large radiation of phyla.</title>
        <authorList>
            <person name="Brown C.T."/>
            <person name="Hug L.A."/>
            <person name="Thomas B.C."/>
            <person name="Sharon I."/>
            <person name="Castelle C.J."/>
            <person name="Singh A."/>
            <person name="Wilkins M.J."/>
            <person name="Williams K.H."/>
            <person name="Banfield J.F."/>
        </authorList>
    </citation>
    <scope>NUCLEOTIDE SEQUENCE [LARGE SCALE GENOMIC DNA]</scope>
</reference>
<comment type="caution">
    <text evidence="1">The sequence shown here is derived from an EMBL/GenBank/DDBJ whole genome shotgun (WGS) entry which is preliminary data.</text>
</comment>
<dbReference type="Proteomes" id="UP000034488">
    <property type="component" value="Unassembled WGS sequence"/>
</dbReference>
<accession>A0A0G0AVT5</accession>
<evidence type="ECO:0000313" key="2">
    <source>
        <dbReference type="Proteomes" id="UP000034488"/>
    </source>
</evidence>
<dbReference type="AlphaFoldDB" id="A0A0G0AVT5"/>